<dbReference type="RefSeq" id="WP_256412368.1">
    <property type="nucleotide sequence ID" value="NZ_JANHDM010000009.1"/>
</dbReference>
<dbReference type="EC" id="2.4.-.-" evidence="2"/>
<evidence type="ECO:0000313" key="3">
    <source>
        <dbReference type="Proteomes" id="UP001596118"/>
    </source>
</evidence>
<keyword evidence="2" id="KW-0808">Transferase</keyword>
<keyword evidence="3" id="KW-1185">Reference proteome</keyword>
<dbReference type="SUPFAM" id="SSF53448">
    <property type="entry name" value="Nucleotide-diphospho-sugar transferases"/>
    <property type="match status" value="1"/>
</dbReference>
<dbReference type="InterPro" id="IPR050834">
    <property type="entry name" value="Glycosyltransf_2"/>
</dbReference>
<feature type="domain" description="Glycosyltransferase 2-like" evidence="1">
    <location>
        <begin position="27"/>
        <end position="130"/>
    </location>
</feature>
<dbReference type="PANTHER" id="PTHR43685:SF2">
    <property type="entry name" value="GLYCOSYLTRANSFERASE 2-LIKE DOMAIN-CONTAINING PROTEIN"/>
    <property type="match status" value="1"/>
</dbReference>
<dbReference type="EMBL" id="JBHSKY010000003">
    <property type="protein sequence ID" value="MFC5277851.1"/>
    <property type="molecule type" value="Genomic_DNA"/>
</dbReference>
<accession>A0ABD5QYX1</accession>
<dbReference type="PANTHER" id="PTHR43685">
    <property type="entry name" value="GLYCOSYLTRANSFERASE"/>
    <property type="match status" value="1"/>
</dbReference>
<organism evidence="2 3">
    <name type="scientific">Halorubrum rubrum</name>
    <dbReference type="NCBI Taxonomy" id="1126240"/>
    <lineage>
        <taxon>Archaea</taxon>
        <taxon>Methanobacteriati</taxon>
        <taxon>Methanobacteriota</taxon>
        <taxon>Stenosarchaea group</taxon>
        <taxon>Halobacteria</taxon>
        <taxon>Halobacteriales</taxon>
        <taxon>Haloferacaceae</taxon>
        <taxon>Halorubrum</taxon>
    </lineage>
</organism>
<dbReference type="AlphaFoldDB" id="A0ABD5QYX1"/>
<evidence type="ECO:0000259" key="1">
    <source>
        <dbReference type="Pfam" id="PF00535"/>
    </source>
</evidence>
<reference evidence="2 3" key="1">
    <citation type="journal article" date="2019" name="Int. J. Syst. Evol. Microbiol.">
        <title>The Global Catalogue of Microorganisms (GCM) 10K type strain sequencing project: providing services to taxonomists for standard genome sequencing and annotation.</title>
        <authorList>
            <consortium name="The Broad Institute Genomics Platform"/>
            <consortium name="The Broad Institute Genome Sequencing Center for Infectious Disease"/>
            <person name="Wu L."/>
            <person name="Ma J."/>
        </authorList>
    </citation>
    <scope>NUCLEOTIDE SEQUENCE [LARGE SCALE GENOMIC DNA]</scope>
    <source>
        <strain evidence="2 3">CGMCC 1.12124</strain>
    </source>
</reference>
<dbReference type="Proteomes" id="UP001596118">
    <property type="component" value="Unassembled WGS sequence"/>
</dbReference>
<sequence length="243" mass="28137">MPELSVIVPTLEPRGEIESVARLEAQAFDDYEVLVQREDSATKARNAGIRRASAEKLVFLDDDSLPTDGYLERVSDLLDCESVVTGRIVHPRDDVIKRFTAHYDQGSEPRYVTRFWGCNAACRREVFEAVGMWDENITWGHEEKELADRMLTRYPIYYDPNLVVVHPYADSVVDYWRKQYRLELQTPYLWEKQGVPRSQQYFRTLQTAVNPMNYVGFPPKHAVVRAGSNLMQFAGRVVGMRRN</sequence>
<protein>
    <submittedName>
        <fullName evidence="2">Glycosyltransferase family 2 protein</fullName>
        <ecNumber evidence="2">2.4.-.-</ecNumber>
    </submittedName>
</protein>
<proteinExistence type="predicted"/>
<comment type="caution">
    <text evidence="2">The sequence shown here is derived from an EMBL/GenBank/DDBJ whole genome shotgun (WGS) entry which is preliminary data.</text>
</comment>
<dbReference type="InterPro" id="IPR001173">
    <property type="entry name" value="Glyco_trans_2-like"/>
</dbReference>
<gene>
    <name evidence="2" type="ORF">ACFPM1_03580</name>
</gene>
<dbReference type="InterPro" id="IPR029044">
    <property type="entry name" value="Nucleotide-diphossugar_trans"/>
</dbReference>
<dbReference type="GO" id="GO:0016757">
    <property type="term" value="F:glycosyltransferase activity"/>
    <property type="evidence" value="ECO:0007669"/>
    <property type="project" value="UniProtKB-KW"/>
</dbReference>
<keyword evidence="2" id="KW-0328">Glycosyltransferase</keyword>
<dbReference type="Pfam" id="PF00535">
    <property type="entry name" value="Glycos_transf_2"/>
    <property type="match status" value="1"/>
</dbReference>
<name>A0ABD5QYX1_9EURY</name>
<evidence type="ECO:0000313" key="2">
    <source>
        <dbReference type="EMBL" id="MFC5277851.1"/>
    </source>
</evidence>
<dbReference type="Gene3D" id="3.90.550.10">
    <property type="entry name" value="Spore Coat Polysaccharide Biosynthesis Protein SpsA, Chain A"/>
    <property type="match status" value="1"/>
</dbReference>